<keyword evidence="5 6" id="KW-0472">Membrane</keyword>
<evidence type="ECO:0000313" key="7">
    <source>
        <dbReference type="EMBL" id="CAD6186546.1"/>
    </source>
</evidence>
<dbReference type="InterPro" id="IPR004151">
    <property type="entry name" value="7TM_GPCR_serpentine_rcpt_Sre"/>
</dbReference>
<evidence type="ECO:0000313" key="8">
    <source>
        <dbReference type="Proteomes" id="UP000835052"/>
    </source>
</evidence>
<organism evidence="7 8">
    <name type="scientific">Caenorhabditis auriculariae</name>
    <dbReference type="NCBI Taxonomy" id="2777116"/>
    <lineage>
        <taxon>Eukaryota</taxon>
        <taxon>Metazoa</taxon>
        <taxon>Ecdysozoa</taxon>
        <taxon>Nematoda</taxon>
        <taxon>Chromadorea</taxon>
        <taxon>Rhabditida</taxon>
        <taxon>Rhabditina</taxon>
        <taxon>Rhabditomorpha</taxon>
        <taxon>Rhabditoidea</taxon>
        <taxon>Rhabditidae</taxon>
        <taxon>Peloderinae</taxon>
        <taxon>Caenorhabditis</taxon>
    </lineage>
</organism>
<accession>A0A8S1GSL0</accession>
<comment type="subcellular location">
    <subcellularLocation>
        <location evidence="1">Membrane</location>
        <topology evidence="1">Multi-pass membrane protein</topology>
    </subcellularLocation>
</comment>
<gene>
    <name evidence="7" type="ORF">CAUJ_LOCUS2465</name>
</gene>
<dbReference type="OrthoDB" id="5872759at2759"/>
<feature type="transmembrane region" description="Helical" evidence="6">
    <location>
        <begin position="238"/>
        <end position="259"/>
    </location>
</feature>
<dbReference type="Proteomes" id="UP000835052">
    <property type="component" value="Unassembled WGS sequence"/>
</dbReference>
<feature type="transmembrane region" description="Helical" evidence="6">
    <location>
        <begin position="151"/>
        <end position="174"/>
    </location>
</feature>
<evidence type="ECO:0000256" key="1">
    <source>
        <dbReference type="ARBA" id="ARBA00004141"/>
    </source>
</evidence>
<reference evidence="7" key="1">
    <citation type="submission" date="2020-10" db="EMBL/GenBank/DDBJ databases">
        <authorList>
            <person name="Kikuchi T."/>
        </authorList>
    </citation>
    <scope>NUCLEOTIDE SEQUENCE</scope>
    <source>
        <strain evidence="7">NKZ352</strain>
    </source>
</reference>
<evidence type="ECO:0000256" key="3">
    <source>
        <dbReference type="ARBA" id="ARBA00022692"/>
    </source>
</evidence>
<keyword evidence="4 6" id="KW-1133">Transmembrane helix</keyword>
<evidence type="ECO:0000256" key="5">
    <source>
        <dbReference type="ARBA" id="ARBA00023136"/>
    </source>
</evidence>
<dbReference type="GO" id="GO:0016020">
    <property type="term" value="C:membrane"/>
    <property type="evidence" value="ECO:0007669"/>
    <property type="project" value="UniProtKB-SubCell"/>
</dbReference>
<evidence type="ECO:0000256" key="2">
    <source>
        <dbReference type="ARBA" id="ARBA00006803"/>
    </source>
</evidence>
<comment type="caution">
    <text evidence="7">The sequence shown here is derived from an EMBL/GenBank/DDBJ whole genome shotgun (WGS) entry which is preliminary data.</text>
</comment>
<comment type="similarity">
    <text evidence="2">Belongs to the nematode receptor-like protein sre family.</text>
</comment>
<dbReference type="PANTHER" id="PTHR23128">
    <property type="entry name" value="SERPENTINE RECEPTOR, CLASS E (EPSILON)-RELATED"/>
    <property type="match status" value="1"/>
</dbReference>
<protein>
    <submittedName>
        <fullName evidence="7">Uncharacterized protein</fullName>
    </submittedName>
</protein>
<dbReference type="Pfam" id="PF03125">
    <property type="entry name" value="Sre"/>
    <property type="match status" value="1"/>
</dbReference>
<keyword evidence="8" id="KW-1185">Reference proteome</keyword>
<proteinExistence type="inferred from homology"/>
<dbReference type="PANTHER" id="PTHR23128:SF132">
    <property type="entry name" value="SERPENTINE RECEPTOR, CLASS E (EPSILON)-RELATED"/>
    <property type="match status" value="1"/>
</dbReference>
<keyword evidence="3 6" id="KW-0812">Transmembrane</keyword>
<sequence>MPDLQSNILYLPRLGWYLPIYIDYALLEGRHAVAKHFFLAINLLAVSICAPLALHLTRQFYRSTVIHPSLKLVYVVHFCTYQVFCISSIVCLIYQGQYLIIPKTFPEDLPITIFGAHKIEYQWSQVFFTLVIVIERFVATIRMRKYERSRNISLGVVLCLVQQALGGYLGYLSVTSSLNLFLSFFLLLFLIIPVSLVFVYIYKFNKSQLVRVLSTPFTLSIKYQIIENLYVFKTLNDIVGLSAFCLFSTNILIVASRFIDIGGPYGFWQIIISFLTELIFTTTPVLLIWRLNRNESLRKSVRGKTMARQQEGADHYFKDLQESWK</sequence>
<feature type="transmembrane region" description="Helical" evidence="6">
    <location>
        <begin position="37"/>
        <end position="57"/>
    </location>
</feature>
<dbReference type="EMBL" id="CAJGYM010000004">
    <property type="protein sequence ID" value="CAD6186546.1"/>
    <property type="molecule type" value="Genomic_DNA"/>
</dbReference>
<feature type="transmembrane region" description="Helical" evidence="6">
    <location>
        <begin position="265"/>
        <end position="289"/>
    </location>
</feature>
<feature type="transmembrane region" description="Helical" evidence="6">
    <location>
        <begin position="180"/>
        <end position="202"/>
    </location>
</feature>
<dbReference type="GO" id="GO:0007606">
    <property type="term" value="P:sensory perception of chemical stimulus"/>
    <property type="evidence" value="ECO:0007669"/>
    <property type="project" value="InterPro"/>
</dbReference>
<evidence type="ECO:0000256" key="6">
    <source>
        <dbReference type="SAM" id="Phobius"/>
    </source>
</evidence>
<evidence type="ECO:0000256" key="4">
    <source>
        <dbReference type="ARBA" id="ARBA00022989"/>
    </source>
</evidence>
<name>A0A8S1GSL0_9PELO</name>
<feature type="transmembrane region" description="Helical" evidence="6">
    <location>
        <begin position="78"/>
        <end position="101"/>
    </location>
</feature>
<dbReference type="AlphaFoldDB" id="A0A8S1GSL0"/>